<reference evidence="1 2" key="1">
    <citation type="journal article" date="2016" name="Nat. Commun.">
        <title>Extremotolerant tardigrade genome and improved radiotolerance of human cultured cells by tardigrade-unique protein.</title>
        <authorList>
            <person name="Hashimoto T."/>
            <person name="Horikawa D.D."/>
            <person name="Saito Y."/>
            <person name="Kuwahara H."/>
            <person name="Kozuka-Hata H."/>
            <person name="Shin-I T."/>
            <person name="Minakuchi Y."/>
            <person name="Ohishi K."/>
            <person name="Motoyama A."/>
            <person name="Aizu T."/>
            <person name="Enomoto A."/>
            <person name="Kondo K."/>
            <person name="Tanaka S."/>
            <person name="Hara Y."/>
            <person name="Koshikawa S."/>
            <person name="Sagara H."/>
            <person name="Miura T."/>
            <person name="Yokobori S."/>
            <person name="Miyagawa K."/>
            <person name="Suzuki Y."/>
            <person name="Kubo T."/>
            <person name="Oyama M."/>
            <person name="Kohara Y."/>
            <person name="Fujiyama A."/>
            <person name="Arakawa K."/>
            <person name="Katayama T."/>
            <person name="Toyoda A."/>
            <person name="Kunieda T."/>
        </authorList>
    </citation>
    <scope>NUCLEOTIDE SEQUENCE [LARGE SCALE GENOMIC DNA]</scope>
    <source>
        <strain evidence="1 2">YOKOZUNA-1</strain>
    </source>
</reference>
<sequence length="162" mass="18171">MPNSCCLSAVHPDVRHQRHHQVFGSLQLFARTEARSATSRIDVWCQQHIPSTHAASSVSGRHERRHQNFLFLSAVHSDELCNQLSRVRCLDFTSRRRCTTMVSRCPIPVTTPSFRCLAADCPDEICDQQTLGFLSLLAIYSDKVPRALDSVFCCCTAVVTGH</sequence>
<dbReference type="Proteomes" id="UP000186922">
    <property type="component" value="Unassembled WGS sequence"/>
</dbReference>
<proteinExistence type="predicted"/>
<organism evidence="1 2">
    <name type="scientific">Ramazzottius varieornatus</name>
    <name type="common">Water bear</name>
    <name type="synonym">Tardigrade</name>
    <dbReference type="NCBI Taxonomy" id="947166"/>
    <lineage>
        <taxon>Eukaryota</taxon>
        <taxon>Metazoa</taxon>
        <taxon>Ecdysozoa</taxon>
        <taxon>Tardigrada</taxon>
        <taxon>Eutardigrada</taxon>
        <taxon>Parachela</taxon>
        <taxon>Hypsibioidea</taxon>
        <taxon>Ramazzottiidae</taxon>
        <taxon>Ramazzottius</taxon>
    </lineage>
</organism>
<dbReference type="EMBL" id="BDGG01000003">
    <property type="protein sequence ID" value="GAU95027.1"/>
    <property type="molecule type" value="Genomic_DNA"/>
</dbReference>
<keyword evidence="2" id="KW-1185">Reference proteome</keyword>
<evidence type="ECO:0000313" key="2">
    <source>
        <dbReference type="Proteomes" id="UP000186922"/>
    </source>
</evidence>
<evidence type="ECO:0000313" key="1">
    <source>
        <dbReference type="EMBL" id="GAU95027.1"/>
    </source>
</evidence>
<comment type="caution">
    <text evidence="1">The sequence shown here is derived from an EMBL/GenBank/DDBJ whole genome shotgun (WGS) entry which is preliminary data.</text>
</comment>
<accession>A0A1D1V5S6</accession>
<name>A0A1D1V5S6_RAMVA</name>
<protein>
    <submittedName>
        <fullName evidence="1">Uncharacterized protein</fullName>
    </submittedName>
</protein>
<gene>
    <name evidence="1" type="primary">RvY_06715</name>
    <name evidence="1" type="synonym">RvY_06715.1</name>
    <name evidence="1" type="ORF">RvY_06715-1</name>
</gene>
<dbReference type="AlphaFoldDB" id="A0A1D1V5S6"/>